<keyword evidence="2" id="KW-1185">Reference proteome</keyword>
<dbReference type="Proteomes" id="UP000293865">
    <property type="component" value="Unassembled WGS sequence"/>
</dbReference>
<organism evidence="1 2">
    <name type="scientific">Agromyces albus</name>
    <dbReference type="NCBI Taxonomy" id="205332"/>
    <lineage>
        <taxon>Bacteria</taxon>
        <taxon>Bacillati</taxon>
        <taxon>Actinomycetota</taxon>
        <taxon>Actinomycetes</taxon>
        <taxon>Micrococcales</taxon>
        <taxon>Microbacteriaceae</taxon>
        <taxon>Agromyces</taxon>
    </lineage>
</organism>
<reference evidence="1 2" key="1">
    <citation type="submission" date="2019-01" db="EMBL/GenBank/DDBJ databases">
        <title>Agromyces.</title>
        <authorList>
            <person name="Li J."/>
        </authorList>
    </citation>
    <scope>NUCLEOTIDE SEQUENCE [LARGE SCALE GENOMIC DNA]</scope>
    <source>
        <strain evidence="1 2">DSM 15934</strain>
    </source>
</reference>
<evidence type="ECO:0000313" key="1">
    <source>
        <dbReference type="EMBL" id="RXZ71874.1"/>
    </source>
</evidence>
<comment type="caution">
    <text evidence="1">The sequence shown here is derived from an EMBL/GenBank/DDBJ whole genome shotgun (WGS) entry which is preliminary data.</text>
</comment>
<dbReference type="AlphaFoldDB" id="A0A4Q2L1E5"/>
<accession>A0A4Q2L1E5</accession>
<gene>
    <name evidence="1" type="ORF">ESP51_07020</name>
</gene>
<name>A0A4Q2L1E5_9MICO</name>
<dbReference type="EMBL" id="SDPN01000009">
    <property type="protein sequence ID" value="RXZ71874.1"/>
    <property type="molecule type" value="Genomic_DNA"/>
</dbReference>
<proteinExistence type="predicted"/>
<dbReference type="OrthoDB" id="4945515at2"/>
<sequence>MNVLELGALIDAALSSAGIDVSEMTEDRALQLSARRYVRCVLRGQMSAREFAGWAHSSIGHEGPDWAQELVELDDDYDAFDGGWGHEPDWAQTLERFLLASEGVADGWEPPAR</sequence>
<dbReference type="RefSeq" id="WP_129520181.1">
    <property type="nucleotide sequence ID" value="NZ_SDPN01000009.1"/>
</dbReference>
<protein>
    <submittedName>
        <fullName evidence="1">Uncharacterized protein</fullName>
    </submittedName>
</protein>
<evidence type="ECO:0000313" key="2">
    <source>
        <dbReference type="Proteomes" id="UP000293865"/>
    </source>
</evidence>